<comment type="caution">
    <text evidence="7">The sequence shown here is derived from an EMBL/GenBank/DDBJ whole genome shotgun (WGS) entry which is preliminary data.</text>
</comment>
<name>A0A7W8IRB7_9BACL</name>
<dbReference type="GO" id="GO:0012505">
    <property type="term" value="C:endomembrane system"/>
    <property type="evidence" value="ECO:0007669"/>
    <property type="project" value="UniProtKB-SubCell"/>
</dbReference>
<dbReference type="AlphaFoldDB" id="A0A7W8IRB7"/>
<evidence type="ECO:0000256" key="3">
    <source>
        <dbReference type="ARBA" id="ARBA00022989"/>
    </source>
</evidence>
<evidence type="ECO:0000259" key="6">
    <source>
        <dbReference type="Pfam" id="PF06803"/>
    </source>
</evidence>
<keyword evidence="3 5" id="KW-1133">Transmembrane helix</keyword>
<evidence type="ECO:0000313" key="7">
    <source>
        <dbReference type="EMBL" id="MBB5325328.1"/>
    </source>
</evidence>
<feature type="domain" description="DUF1232" evidence="6">
    <location>
        <begin position="39"/>
        <end position="71"/>
    </location>
</feature>
<keyword evidence="8" id="KW-1185">Reference proteome</keyword>
<proteinExistence type="predicted"/>
<protein>
    <submittedName>
        <fullName evidence="7">Uncharacterized membrane protein YkvA (DUF1232 family)</fullName>
    </submittedName>
</protein>
<keyword evidence="4 5" id="KW-0472">Membrane</keyword>
<dbReference type="EMBL" id="JACHEP010000014">
    <property type="protein sequence ID" value="MBB5325328.1"/>
    <property type="molecule type" value="Genomic_DNA"/>
</dbReference>
<evidence type="ECO:0000256" key="4">
    <source>
        <dbReference type="ARBA" id="ARBA00023136"/>
    </source>
</evidence>
<dbReference type="RefSeq" id="WP_183254763.1">
    <property type="nucleotide sequence ID" value="NZ_JACHEP010000014.1"/>
</dbReference>
<evidence type="ECO:0000256" key="5">
    <source>
        <dbReference type="SAM" id="Phobius"/>
    </source>
</evidence>
<dbReference type="Proteomes" id="UP000520011">
    <property type="component" value="Unassembled WGS sequence"/>
</dbReference>
<evidence type="ECO:0000313" key="8">
    <source>
        <dbReference type="Proteomes" id="UP000520011"/>
    </source>
</evidence>
<comment type="subcellular location">
    <subcellularLocation>
        <location evidence="1">Endomembrane system</location>
        <topology evidence="1">Multi-pass membrane protein</topology>
    </subcellularLocation>
</comment>
<keyword evidence="2 5" id="KW-0812">Transmembrane</keyword>
<evidence type="ECO:0000256" key="1">
    <source>
        <dbReference type="ARBA" id="ARBA00004127"/>
    </source>
</evidence>
<evidence type="ECO:0000256" key="2">
    <source>
        <dbReference type="ARBA" id="ARBA00022692"/>
    </source>
</evidence>
<sequence length="90" mass="11083">MKKLWKKVRLFLKFHRFVPFFIEFFRSREVAKYQKMMYMLVIVGYFLFPFDLIPDWLGIFGIMDDVTIFMLILRKMIKIAPDHLKHKYGV</sequence>
<accession>A0A7W8IRB7</accession>
<dbReference type="InterPro" id="IPR010652">
    <property type="entry name" value="DUF1232"/>
</dbReference>
<dbReference type="Pfam" id="PF06803">
    <property type="entry name" value="DUF1232"/>
    <property type="match status" value="1"/>
</dbReference>
<feature type="transmembrane region" description="Helical" evidence="5">
    <location>
        <begin position="36"/>
        <end position="53"/>
    </location>
</feature>
<gene>
    <name evidence="7" type="ORF">HNQ34_002428</name>
</gene>
<organism evidence="7 8">
    <name type="scientific">Anoxybacteroides tepidamans</name>
    <dbReference type="NCBI Taxonomy" id="265948"/>
    <lineage>
        <taxon>Bacteria</taxon>
        <taxon>Bacillati</taxon>
        <taxon>Bacillota</taxon>
        <taxon>Bacilli</taxon>
        <taxon>Bacillales</taxon>
        <taxon>Anoxybacillaceae</taxon>
        <taxon>Anoxybacteroides</taxon>
    </lineage>
</organism>
<reference evidence="7 8" key="1">
    <citation type="submission" date="2020-08" db="EMBL/GenBank/DDBJ databases">
        <title>Genomic Encyclopedia of Type Strains, Phase IV (KMG-IV): sequencing the most valuable type-strain genomes for metagenomic binning, comparative biology and taxonomic classification.</title>
        <authorList>
            <person name="Goeker M."/>
        </authorList>
    </citation>
    <scope>NUCLEOTIDE SEQUENCE [LARGE SCALE GENOMIC DNA]</scope>
    <source>
        <strain evidence="7 8">DSM 16325</strain>
    </source>
</reference>